<reference evidence="2" key="1">
    <citation type="journal article" date="2019" name="Int. J. Syst. Evol. Microbiol.">
        <title>The Global Catalogue of Microorganisms (GCM) 10K type strain sequencing project: providing services to taxonomists for standard genome sequencing and annotation.</title>
        <authorList>
            <consortium name="The Broad Institute Genomics Platform"/>
            <consortium name="The Broad Institute Genome Sequencing Center for Infectious Disease"/>
            <person name="Wu L."/>
            <person name="Ma J."/>
        </authorList>
    </citation>
    <scope>NUCLEOTIDE SEQUENCE [LARGE SCALE GENOMIC DNA]</scope>
    <source>
        <strain evidence="2">JCM 17626</strain>
    </source>
</reference>
<dbReference type="SUPFAM" id="SSF158745">
    <property type="entry name" value="LanC-like"/>
    <property type="match status" value="1"/>
</dbReference>
<evidence type="ECO:0008006" key="3">
    <source>
        <dbReference type="Google" id="ProtNLM"/>
    </source>
</evidence>
<gene>
    <name evidence="1" type="ORF">GCM10022289_25880</name>
</gene>
<evidence type="ECO:0000313" key="2">
    <source>
        <dbReference type="Proteomes" id="UP001501772"/>
    </source>
</evidence>
<dbReference type="PRINTS" id="PR01950">
    <property type="entry name" value="LANCSUPER"/>
</dbReference>
<dbReference type="InterPro" id="IPR007822">
    <property type="entry name" value="LANC-like"/>
</dbReference>
<dbReference type="Gene3D" id="1.50.10.20">
    <property type="match status" value="1"/>
</dbReference>
<dbReference type="EMBL" id="BAABBY010000006">
    <property type="protein sequence ID" value="GAA4205823.1"/>
    <property type="molecule type" value="Genomic_DNA"/>
</dbReference>
<name>A0ABP8BH44_9SPHI</name>
<dbReference type="PANTHER" id="PTHR12736">
    <property type="entry name" value="LANC-LIKE PROTEIN"/>
    <property type="match status" value="1"/>
</dbReference>
<dbReference type="SMART" id="SM01260">
    <property type="entry name" value="LANC_like"/>
    <property type="match status" value="1"/>
</dbReference>
<protein>
    <recommendedName>
        <fullName evidence="3">Lanthionine synthetase-like protein</fullName>
    </recommendedName>
</protein>
<keyword evidence="2" id="KW-1185">Reference proteome</keyword>
<dbReference type="RefSeq" id="WP_344851882.1">
    <property type="nucleotide sequence ID" value="NZ_BAABBY010000006.1"/>
</dbReference>
<dbReference type="PANTHER" id="PTHR12736:SF7">
    <property type="entry name" value="LANC-LIKE PROTEIN 3"/>
    <property type="match status" value="1"/>
</dbReference>
<organism evidence="1 2">
    <name type="scientific">Pedobacter jeongneungensis</name>
    <dbReference type="NCBI Taxonomy" id="947309"/>
    <lineage>
        <taxon>Bacteria</taxon>
        <taxon>Pseudomonadati</taxon>
        <taxon>Bacteroidota</taxon>
        <taxon>Sphingobacteriia</taxon>
        <taxon>Sphingobacteriales</taxon>
        <taxon>Sphingobacteriaceae</taxon>
        <taxon>Pedobacter</taxon>
    </lineage>
</organism>
<sequence length="627" mass="72268">MFSKEDTVKLKDQLYEIHGELISSLKENDHEIWWPTPFYINEDEYEFRESYDLFNGNCGIILFFLKLYQFDGNIDHLRIVNKGMHRILNTNEVLNPKFFALYTGLGGVIYTCLKVFEATGDVFYKEKALEITLANQEELTEDLLKADLLSGYSGNLLMLTLLYHHTHDDNVLNRINFLIKRLTTEARISAQGLKWDYSNSKKAYDSMTGFSHGASGIAWVLMQVGQYFNAAGLIYLAEEALKYEMQYYHAPAKNWLDLRLGPHRLNKPNVHEWKLETFLPEMTDVNAWAHGAAGIGIAREMAFVLTGKKNYKDDCKNILDRCLNDLKNFNRTDFTLVSGYCGMIPFLLKHHMEPQVLFILNRAKALHQKTKSYNTYVSCGCDDYGLLSGKSGVGYIILRILDNENTDNILAPELPKNNEKHSFKDKYNKNKVKKAVFSKYYTSTLEKTDVVDFTFFDAADINDFRIRFQQEVLKTYDAETQNIFDLESKLVDLWKQHKGYFCFEQKQKYLHKMISESLLITDQALMEKFFALSEHVELYKRNETIKVLISEGNGIKELQVGVFAAIILNAIEKEKMKGVELIKSLQSILFGENSAEKPLPELEDKVIQQIRLLIKAGFVEIVGLVGH</sequence>
<dbReference type="Pfam" id="PF05147">
    <property type="entry name" value="LANC_like"/>
    <property type="match status" value="1"/>
</dbReference>
<evidence type="ECO:0000313" key="1">
    <source>
        <dbReference type="EMBL" id="GAA4205823.1"/>
    </source>
</evidence>
<dbReference type="Proteomes" id="UP001501772">
    <property type="component" value="Unassembled WGS sequence"/>
</dbReference>
<proteinExistence type="predicted"/>
<accession>A0ABP8BH44</accession>
<comment type="caution">
    <text evidence="1">The sequence shown here is derived from an EMBL/GenBank/DDBJ whole genome shotgun (WGS) entry which is preliminary data.</text>
</comment>